<dbReference type="InterPro" id="IPR036404">
    <property type="entry name" value="Jacalin-like_lectin_dom_sf"/>
</dbReference>
<dbReference type="InterPro" id="IPR001229">
    <property type="entry name" value="Jacalin-like_lectin_dom"/>
</dbReference>
<gene>
    <name evidence="2" type="ORF">FJTKL_13476</name>
</gene>
<evidence type="ECO:0000259" key="1">
    <source>
        <dbReference type="Pfam" id="PF01419"/>
    </source>
</evidence>
<name>A0ABR4EAF5_9PEZI</name>
<organism evidence="2 3">
    <name type="scientific">Diaporthe vaccinii</name>
    <dbReference type="NCBI Taxonomy" id="105482"/>
    <lineage>
        <taxon>Eukaryota</taxon>
        <taxon>Fungi</taxon>
        <taxon>Dikarya</taxon>
        <taxon>Ascomycota</taxon>
        <taxon>Pezizomycotina</taxon>
        <taxon>Sordariomycetes</taxon>
        <taxon>Sordariomycetidae</taxon>
        <taxon>Diaporthales</taxon>
        <taxon>Diaporthaceae</taxon>
        <taxon>Diaporthe</taxon>
        <taxon>Diaporthe eres species complex</taxon>
    </lineage>
</organism>
<reference evidence="2 3" key="1">
    <citation type="submission" date="2024-03" db="EMBL/GenBank/DDBJ databases">
        <title>A high-quality draft genome sequence of Diaporthe vaccinii, a causative agent of upright dieback and viscid rot disease in cranberry plants.</title>
        <authorList>
            <person name="Sarrasin M."/>
            <person name="Lang B.F."/>
            <person name="Burger G."/>
        </authorList>
    </citation>
    <scope>NUCLEOTIDE SEQUENCE [LARGE SCALE GENOMIC DNA]</scope>
    <source>
        <strain evidence="2 3">IS7</strain>
    </source>
</reference>
<dbReference type="Gene3D" id="2.100.10.30">
    <property type="entry name" value="Jacalin-like lectin domain"/>
    <property type="match status" value="1"/>
</dbReference>
<dbReference type="Proteomes" id="UP001600888">
    <property type="component" value="Unassembled WGS sequence"/>
</dbReference>
<keyword evidence="3" id="KW-1185">Reference proteome</keyword>
<dbReference type="SUPFAM" id="SSF51101">
    <property type="entry name" value="Mannose-binding lectins"/>
    <property type="match status" value="1"/>
</dbReference>
<protein>
    <recommendedName>
        <fullName evidence="1">Jacalin-type lectin domain-containing protein</fullName>
    </recommendedName>
</protein>
<accession>A0ABR4EAF5</accession>
<evidence type="ECO:0000313" key="2">
    <source>
        <dbReference type="EMBL" id="KAL2279406.1"/>
    </source>
</evidence>
<proteinExistence type="predicted"/>
<dbReference type="Pfam" id="PF01419">
    <property type="entry name" value="Jacalin"/>
    <property type="match status" value="1"/>
</dbReference>
<comment type="caution">
    <text evidence="2">The sequence shown here is derived from an EMBL/GenBank/DDBJ whole genome shotgun (WGS) entry which is preliminary data.</text>
</comment>
<feature type="domain" description="Jacalin-type lectin" evidence="1">
    <location>
        <begin position="311"/>
        <end position="403"/>
    </location>
</feature>
<dbReference type="EMBL" id="JBAWTH010000076">
    <property type="protein sequence ID" value="KAL2279406.1"/>
    <property type="molecule type" value="Genomic_DNA"/>
</dbReference>
<sequence>MGIFRPDNSKRGQRCVSLTNQAQLYYDLHQKQADSCESSSKRLFAAVNTIATAQGKTLTQALGLPGGFENAVFEGGFEYHGLESVGKTISFSQWFILASWAASGVLLVGAEGLTIYTGYLFTVMVDGAALAGTMSIRQLWAVGRAARAGGLEIGLAGRWARFARFARTGSAAFAVLAIGVDAWCDEQEYNDLVKAIHDLAPMRLDACAHELMMESVSKRMSELAVEAEVYAKNPKIVSSFNILEEFSAVTNAVIADFKEVPDRAFATVKKVDKDQDACTTDDPDLKDHVFDLNNAAPSKIIQLDISPCLVVDWLQAQTNHGYGLRFGGNGGAMISNKVEDGELITRATWNTGAFVTKKVIFNLVIVTSKRSLGPFGIGGDEVKADEKEQTFSVPDKFRVCGVMDAASKVVEDEHGNATMVHQPYISDLRFVLAPVK</sequence>
<evidence type="ECO:0000313" key="3">
    <source>
        <dbReference type="Proteomes" id="UP001600888"/>
    </source>
</evidence>